<dbReference type="Pfam" id="PF02321">
    <property type="entry name" value="OEP"/>
    <property type="match status" value="2"/>
</dbReference>
<dbReference type="InterPro" id="IPR010130">
    <property type="entry name" value="T1SS_OMP_TolC"/>
</dbReference>
<evidence type="ECO:0000256" key="5">
    <source>
        <dbReference type="ARBA" id="ARBA00022692"/>
    </source>
</evidence>
<dbReference type="RefSeq" id="WP_147074196.1">
    <property type="nucleotide sequence ID" value="NZ_AP021884.1"/>
</dbReference>
<sequence>MKRLSLALMGIGFIHLALAADLSDIYHQAQRNDAAYASARAAYRAGVEKLPQGRAGLLPQASLNASVLNNNTSSSVFGDRSYTSRGVGITVIQPIYRKQNWEHYEQAKQQVSVAEAQLASAAQDLILRTAQAYFDVLQSQDNLNFVRAQKAAIGEQLAQARRNFEVGTATITDSNEAQARSDLASAQEIAALNDLQIKQRALQRIIGKLPPRLDVLGDKLQLAPPNPASIDAWIARAEQDSPALKAQRAGYEIAQREVERNRAGHYPTLDAVASYSDNRNQNFGGFQVNTKNAVIGVELNLPLYQGGLVGSRVREAVANQDKAREDLEDARRQVDLNTSQAYLGVTSGEAQVKALEQALLSSQTSLDSTRLGLEVGVRTTVDVLNAQQQMYSAKRDLAAARYNYILSSLRLKAAAGTLSETDLGEVDKWLVSSE</sequence>
<evidence type="ECO:0000313" key="10">
    <source>
        <dbReference type="Proteomes" id="UP000321337"/>
    </source>
</evidence>
<evidence type="ECO:0000313" key="9">
    <source>
        <dbReference type="EMBL" id="GEP31321.1"/>
    </source>
</evidence>
<evidence type="ECO:0000256" key="2">
    <source>
        <dbReference type="ARBA" id="ARBA00007613"/>
    </source>
</evidence>
<keyword evidence="4" id="KW-1134">Transmembrane beta strand</keyword>
<dbReference type="SUPFAM" id="SSF56954">
    <property type="entry name" value="Outer membrane efflux proteins (OEP)"/>
    <property type="match status" value="1"/>
</dbReference>
<dbReference type="NCBIfam" id="TIGR01844">
    <property type="entry name" value="type_I_sec_TolC"/>
    <property type="match status" value="1"/>
</dbReference>
<dbReference type="GO" id="GO:0015562">
    <property type="term" value="F:efflux transmembrane transporter activity"/>
    <property type="evidence" value="ECO:0007669"/>
    <property type="project" value="InterPro"/>
</dbReference>
<dbReference type="InterPro" id="IPR051906">
    <property type="entry name" value="TolC-like"/>
</dbReference>
<comment type="subcellular location">
    <subcellularLocation>
        <location evidence="1">Cell outer membrane</location>
    </subcellularLocation>
</comment>
<dbReference type="GO" id="GO:1990281">
    <property type="term" value="C:efflux pump complex"/>
    <property type="evidence" value="ECO:0007669"/>
    <property type="project" value="TreeGrafter"/>
</dbReference>
<keyword evidence="7" id="KW-0998">Cell outer membrane</keyword>
<evidence type="ECO:0000256" key="7">
    <source>
        <dbReference type="ARBA" id="ARBA00023237"/>
    </source>
</evidence>
<keyword evidence="8" id="KW-0732">Signal</keyword>
<reference evidence="9 10" key="1">
    <citation type="submission" date="2019-07" db="EMBL/GenBank/DDBJ databases">
        <title>Whole genome shotgun sequence of Thiobacillus plumbophilus NBRC 107929.</title>
        <authorList>
            <person name="Hosoyama A."/>
            <person name="Uohara A."/>
            <person name="Ohji S."/>
            <person name="Ichikawa N."/>
        </authorList>
    </citation>
    <scope>NUCLEOTIDE SEQUENCE [LARGE SCALE GENOMIC DNA]</scope>
    <source>
        <strain evidence="9 10">NBRC 107929</strain>
    </source>
</reference>
<comment type="caution">
    <text evidence="9">The sequence shown here is derived from an EMBL/GenBank/DDBJ whole genome shotgun (WGS) entry which is preliminary data.</text>
</comment>
<evidence type="ECO:0000256" key="3">
    <source>
        <dbReference type="ARBA" id="ARBA00022448"/>
    </source>
</evidence>
<dbReference type="AlphaFoldDB" id="A0A512LB04"/>
<comment type="similarity">
    <text evidence="2">Belongs to the outer membrane factor (OMF) (TC 1.B.17) family.</text>
</comment>
<evidence type="ECO:0000256" key="8">
    <source>
        <dbReference type="SAM" id="SignalP"/>
    </source>
</evidence>
<organism evidence="9 10">
    <name type="scientific">Sulfuriferula plumbiphila</name>
    <dbReference type="NCBI Taxonomy" id="171865"/>
    <lineage>
        <taxon>Bacteria</taxon>
        <taxon>Pseudomonadati</taxon>
        <taxon>Pseudomonadota</taxon>
        <taxon>Betaproteobacteria</taxon>
        <taxon>Nitrosomonadales</taxon>
        <taxon>Sulfuricellaceae</taxon>
        <taxon>Sulfuriferula</taxon>
    </lineage>
</organism>
<proteinExistence type="inferred from homology"/>
<dbReference type="Gene3D" id="1.20.1600.10">
    <property type="entry name" value="Outer membrane efflux proteins (OEP)"/>
    <property type="match status" value="1"/>
</dbReference>
<dbReference type="PANTHER" id="PTHR30026">
    <property type="entry name" value="OUTER MEMBRANE PROTEIN TOLC"/>
    <property type="match status" value="1"/>
</dbReference>
<name>A0A512LB04_9PROT</name>
<dbReference type="EMBL" id="BKAD01000028">
    <property type="protein sequence ID" value="GEP31321.1"/>
    <property type="molecule type" value="Genomic_DNA"/>
</dbReference>
<protein>
    <submittedName>
        <fullName evidence="9">Outer membrane protein</fullName>
    </submittedName>
</protein>
<dbReference type="GO" id="GO:0009279">
    <property type="term" value="C:cell outer membrane"/>
    <property type="evidence" value="ECO:0007669"/>
    <property type="project" value="UniProtKB-SubCell"/>
</dbReference>
<keyword evidence="6" id="KW-0472">Membrane</keyword>
<gene>
    <name evidence="9" type="ORF">TPL01_24590</name>
</gene>
<evidence type="ECO:0000256" key="1">
    <source>
        <dbReference type="ARBA" id="ARBA00004442"/>
    </source>
</evidence>
<keyword evidence="10" id="KW-1185">Reference proteome</keyword>
<evidence type="ECO:0000256" key="6">
    <source>
        <dbReference type="ARBA" id="ARBA00023136"/>
    </source>
</evidence>
<keyword evidence="3" id="KW-0813">Transport</keyword>
<feature type="signal peptide" evidence="8">
    <location>
        <begin position="1"/>
        <end position="19"/>
    </location>
</feature>
<dbReference type="InterPro" id="IPR003423">
    <property type="entry name" value="OMP_efflux"/>
</dbReference>
<dbReference type="GO" id="GO:0015288">
    <property type="term" value="F:porin activity"/>
    <property type="evidence" value="ECO:0007669"/>
    <property type="project" value="TreeGrafter"/>
</dbReference>
<dbReference type="Proteomes" id="UP000321337">
    <property type="component" value="Unassembled WGS sequence"/>
</dbReference>
<dbReference type="OrthoDB" id="9813458at2"/>
<accession>A0A512LB04</accession>
<keyword evidence="5" id="KW-0812">Transmembrane</keyword>
<feature type="chain" id="PRO_5021770555" evidence="8">
    <location>
        <begin position="20"/>
        <end position="434"/>
    </location>
</feature>
<evidence type="ECO:0000256" key="4">
    <source>
        <dbReference type="ARBA" id="ARBA00022452"/>
    </source>
</evidence>
<dbReference type="PANTHER" id="PTHR30026:SF20">
    <property type="entry name" value="OUTER MEMBRANE PROTEIN TOLC"/>
    <property type="match status" value="1"/>
</dbReference>